<keyword evidence="3" id="KW-1185">Reference proteome</keyword>
<reference evidence="2" key="1">
    <citation type="journal article" date="2023" name="Mol. Phylogenet. Evol.">
        <title>Genome-scale phylogeny and comparative genomics of the fungal order Sordariales.</title>
        <authorList>
            <person name="Hensen N."/>
            <person name="Bonometti L."/>
            <person name="Westerberg I."/>
            <person name="Brannstrom I.O."/>
            <person name="Guillou S."/>
            <person name="Cros-Aarteil S."/>
            <person name="Calhoun S."/>
            <person name="Haridas S."/>
            <person name="Kuo A."/>
            <person name="Mondo S."/>
            <person name="Pangilinan J."/>
            <person name="Riley R."/>
            <person name="LaButti K."/>
            <person name="Andreopoulos B."/>
            <person name="Lipzen A."/>
            <person name="Chen C."/>
            <person name="Yan M."/>
            <person name="Daum C."/>
            <person name="Ng V."/>
            <person name="Clum A."/>
            <person name="Steindorff A."/>
            <person name="Ohm R.A."/>
            <person name="Martin F."/>
            <person name="Silar P."/>
            <person name="Natvig D.O."/>
            <person name="Lalanne C."/>
            <person name="Gautier V."/>
            <person name="Ament-Velasquez S.L."/>
            <person name="Kruys A."/>
            <person name="Hutchinson M.I."/>
            <person name="Powell A.J."/>
            <person name="Barry K."/>
            <person name="Miller A.N."/>
            <person name="Grigoriev I.V."/>
            <person name="Debuchy R."/>
            <person name="Gladieux P."/>
            <person name="Hiltunen Thoren M."/>
            <person name="Johannesson H."/>
        </authorList>
    </citation>
    <scope>NUCLEOTIDE SEQUENCE</scope>
    <source>
        <strain evidence="2">CBS 955.72</strain>
    </source>
</reference>
<keyword evidence="1" id="KW-0812">Transmembrane</keyword>
<accession>A0AAJ0MGE4</accession>
<proteinExistence type="predicted"/>
<dbReference type="EMBL" id="JAUIQD010000003">
    <property type="protein sequence ID" value="KAK3357627.1"/>
    <property type="molecule type" value="Genomic_DNA"/>
</dbReference>
<evidence type="ECO:0000256" key="1">
    <source>
        <dbReference type="SAM" id="Phobius"/>
    </source>
</evidence>
<reference evidence="2" key="2">
    <citation type="submission" date="2023-06" db="EMBL/GenBank/DDBJ databases">
        <authorList>
            <consortium name="Lawrence Berkeley National Laboratory"/>
            <person name="Haridas S."/>
            <person name="Hensen N."/>
            <person name="Bonometti L."/>
            <person name="Westerberg I."/>
            <person name="Brannstrom I.O."/>
            <person name="Guillou S."/>
            <person name="Cros-Aarteil S."/>
            <person name="Calhoun S."/>
            <person name="Kuo A."/>
            <person name="Mondo S."/>
            <person name="Pangilinan J."/>
            <person name="Riley R."/>
            <person name="Labutti K."/>
            <person name="Andreopoulos B."/>
            <person name="Lipzen A."/>
            <person name="Chen C."/>
            <person name="Yanf M."/>
            <person name="Daum C."/>
            <person name="Ng V."/>
            <person name="Clum A."/>
            <person name="Steindorff A."/>
            <person name="Ohm R."/>
            <person name="Martin F."/>
            <person name="Silar P."/>
            <person name="Natvig D."/>
            <person name="Lalanne C."/>
            <person name="Gautier V."/>
            <person name="Ament-Velasquez S.L."/>
            <person name="Kruys A."/>
            <person name="Hutchinson M.I."/>
            <person name="Powell A.J."/>
            <person name="Barry K."/>
            <person name="Miller A.N."/>
            <person name="Grigoriev I.V."/>
            <person name="Debuchy R."/>
            <person name="Gladieux P."/>
            <person name="Thoren M.H."/>
            <person name="Johannesson H."/>
        </authorList>
    </citation>
    <scope>NUCLEOTIDE SEQUENCE</scope>
    <source>
        <strain evidence="2">CBS 955.72</strain>
    </source>
</reference>
<dbReference type="AlphaFoldDB" id="A0AAJ0MGE4"/>
<evidence type="ECO:0000313" key="2">
    <source>
        <dbReference type="EMBL" id="KAK3357627.1"/>
    </source>
</evidence>
<sequence length="196" mass="21020">MNSNWPATSPALMTTVHPADLEASRLEIALLALGILALVVQMSLLMYIGVRRRRRARSVAAYIALDPLASSTSPLADPHARLSQPCLWREAFGAHPSGGHGLVLLGPGGRDGGLVERLRKASDEAAGVLGRELGGLRRKMTMPEAVDPVMRDVEVGIVGGRGWNGRADRSTGTDVSGWCARRHSSFVPEERGELRV</sequence>
<feature type="transmembrane region" description="Helical" evidence="1">
    <location>
        <begin position="28"/>
        <end position="48"/>
    </location>
</feature>
<evidence type="ECO:0000313" key="3">
    <source>
        <dbReference type="Proteomes" id="UP001275084"/>
    </source>
</evidence>
<protein>
    <submittedName>
        <fullName evidence="2">Uncharacterized protein</fullName>
    </submittedName>
</protein>
<dbReference type="Proteomes" id="UP001275084">
    <property type="component" value="Unassembled WGS sequence"/>
</dbReference>
<keyword evidence="1" id="KW-1133">Transmembrane helix</keyword>
<keyword evidence="1" id="KW-0472">Membrane</keyword>
<gene>
    <name evidence="2" type="ORF">B0T25DRAFT_566892</name>
</gene>
<name>A0AAJ0MGE4_9PEZI</name>
<comment type="caution">
    <text evidence="2">The sequence shown here is derived from an EMBL/GenBank/DDBJ whole genome shotgun (WGS) entry which is preliminary data.</text>
</comment>
<organism evidence="2 3">
    <name type="scientific">Lasiosphaeria hispida</name>
    <dbReference type="NCBI Taxonomy" id="260671"/>
    <lineage>
        <taxon>Eukaryota</taxon>
        <taxon>Fungi</taxon>
        <taxon>Dikarya</taxon>
        <taxon>Ascomycota</taxon>
        <taxon>Pezizomycotina</taxon>
        <taxon>Sordariomycetes</taxon>
        <taxon>Sordariomycetidae</taxon>
        <taxon>Sordariales</taxon>
        <taxon>Lasiosphaeriaceae</taxon>
        <taxon>Lasiosphaeria</taxon>
    </lineage>
</organism>